<accession>A0A0B6Z2Y6</accession>
<sequence>MTVDWTCPQDEKRKTDKIYNVVDSERTPQKMEGLGAHGKELLKRAHRHA</sequence>
<reference evidence="2" key="1">
    <citation type="submission" date="2014-12" db="EMBL/GenBank/DDBJ databases">
        <title>Insight into the proteome of Arion vulgaris.</title>
        <authorList>
            <person name="Aradska J."/>
            <person name="Bulat T."/>
            <person name="Smidak R."/>
            <person name="Sarate P."/>
            <person name="Gangsoo J."/>
            <person name="Sialana F."/>
            <person name="Bilban M."/>
            <person name="Lubec G."/>
        </authorList>
    </citation>
    <scope>NUCLEOTIDE SEQUENCE</scope>
    <source>
        <tissue evidence="2">Skin</tissue>
    </source>
</reference>
<organism evidence="2">
    <name type="scientific">Arion vulgaris</name>
    <dbReference type="NCBI Taxonomy" id="1028688"/>
    <lineage>
        <taxon>Eukaryota</taxon>
        <taxon>Metazoa</taxon>
        <taxon>Spiralia</taxon>
        <taxon>Lophotrochozoa</taxon>
        <taxon>Mollusca</taxon>
        <taxon>Gastropoda</taxon>
        <taxon>Heterobranchia</taxon>
        <taxon>Euthyneura</taxon>
        <taxon>Panpulmonata</taxon>
        <taxon>Eupulmonata</taxon>
        <taxon>Stylommatophora</taxon>
        <taxon>Helicina</taxon>
        <taxon>Arionoidea</taxon>
        <taxon>Arionidae</taxon>
        <taxon>Arion</taxon>
    </lineage>
</organism>
<evidence type="ECO:0000256" key="1">
    <source>
        <dbReference type="SAM" id="MobiDB-lite"/>
    </source>
</evidence>
<feature type="region of interest" description="Disordered" evidence="1">
    <location>
        <begin position="29"/>
        <end position="49"/>
    </location>
</feature>
<protein>
    <submittedName>
        <fullName evidence="2">Uncharacterized protein</fullName>
    </submittedName>
</protein>
<name>A0A0B6Z2Y6_9EUPU</name>
<gene>
    <name evidence="2" type="primary">ORF46072</name>
</gene>
<dbReference type="AlphaFoldDB" id="A0A0B6Z2Y6"/>
<dbReference type="EMBL" id="HACG01015892">
    <property type="protein sequence ID" value="CEK62757.1"/>
    <property type="molecule type" value="Transcribed_RNA"/>
</dbReference>
<proteinExistence type="predicted"/>
<evidence type="ECO:0000313" key="2">
    <source>
        <dbReference type="EMBL" id="CEK62757.1"/>
    </source>
</evidence>